<dbReference type="EMBL" id="JAOTPL010000001">
    <property type="protein sequence ID" value="MCU7693118.1"/>
    <property type="molecule type" value="Genomic_DNA"/>
</dbReference>
<dbReference type="RefSeq" id="WP_263036606.1">
    <property type="nucleotide sequence ID" value="NZ_JAOTPL010000001.1"/>
</dbReference>
<keyword evidence="12" id="KW-0326">Glycosidase</keyword>
<keyword evidence="3" id="KW-0479">Metal-binding</keyword>
<keyword evidence="5 13" id="KW-0863">Zinc-finger</keyword>
<keyword evidence="16" id="KW-0540">Nuclease</keyword>
<comment type="caution">
    <text evidence="16">The sequence shown here is derived from an EMBL/GenBank/DDBJ whole genome shotgun (WGS) entry which is preliminary data.</text>
</comment>
<dbReference type="AlphaFoldDB" id="A0AAE3LJ06"/>
<dbReference type="Proteomes" id="UP001209317">
    <property type="component" value="Unassembled WGS sequence"/>
</dbReference>
<name>A0AAE3LJ06_9BACT</name>
<comment type="similarity">
    <text evidence="2">Belongs to the FPG family.</text>
</comment>
<evidence type="ECO:0000259" key="14">
    <source>
        <dbReference type="PROSITE" id="PS51066"/>
    </source>
</evidence>
<evidence type="ECO:0000256" key="9">
    <source>
        <dbReference type="ARBA" id="ARBA00023204"/>
    </source>
</evidence>
<feature type="domain" description="FPG-type" evidence="14">
    <location>
        <begin position="206"/>
        <end position="240"/>
    </location>
</feature>
<organism evidence="16 17">
    <name type="scientific">Haoranjiania flava</name>
    <dbReference type="NCBI Taxonomy" id="1856322"/>
    <lineage>
        <taxon>Bacteria</taxon>
        <taxon>Pseudomonadati</taxon>
        <taxon>Bacteroidota</taxon>
        <taxon>Chitinophagia</taxon>
        <taxon>Chitinophagales</taxon>
        <taxon>Chitinophagaceae</taxon>
        <taxon>Haoranjiania</taxon>
    </lineage>
</organism>
<evidence type="ECO:0000313" key="17">
    <source>
        <dbReference type="Proteomes" id="UP001209317"/>
    </source>
</evidence>
<evidence type="ECO:0000256" key="3">
    <source>
        <dbReference type="ARBA" id="ARBA00022723"/>
    </source>
</evidence>
<evidence type="ECO:0000256" key="1">
    <source>
        <dbReference type="ARBA" id="ARBA00001668"/>
    </source>
</evidence>
<dbReference type="GO" id="GO:0003906">
    <property type="term" value="F:DNA-(apurinic or apyrimidinic site) endonuclease activity"/>
    <property type="evidence" value="ECO:0007669"/>
    <property type="project" value="InterPro"/>
</dbReference>
<gene>
    <name evidence="16" type="ORF">OD355_01160</name>
</gene>
<keyword evidence="6" id="KW-0378">Hydrolase</keyword>
<keyword evidence="8" id="KW-0238">DNA-binding</keyword>
<dbReference type="CDD" id="cd08974">
    <property type="entry name" value="BaFpgNei_N_2"/>
    <property type="match status" value="1"/>
</dbReference>
<evidence type="ECO:0000259" key="15">
    <source>
        <dbReference type="PROSITE" id="PS51068"/>
    </source>
</evidence>
<keyword evidence="4" id="KW-0227">DNA damage</keyword>
<dbReference type="SMART" id="SM01232">
    <property type="entry name" value="H2TH"/>
    <property type="match status" value="1"/>
</dbReference>
<keyword evidence="17" id="KW-1185">Reference proteome</keyword>
<dbReference type="Gene3D" id="3.20.190.10">
    <property type="entry name" value="MutM-like, N-terminal"/>
    <property type="match status" value="1"/>
</dbReference>
<dbReference type="InterPro" id="IPR000214">
    <property type="entry name" value="Znf_DNA_glyclase/AP_lyase"/>
</dbReference>
<evidence type="ECO:0000256" key="4">
    <source>
        <dbReference type="ARBA" id="ARBA00022763"/>
    </source>
</evidence>
<evidence type="ECO:0000313" key="16">
    <source>
        <dbReference type="EMBL" id="MCU7693118.1"/>
    </source>
</evidence>
<evidence type="ECO:0000256" key="13">
    <source>
        <dbReference type="PROSITE-ProRule" id="PRU00391"/>
    </source>
</evidence>
<dbReference type="GO" id="GO:0006284">
    <property type="term" value="P:base-excision repair"/>
    <property type="evidence" value="ECO:0007669"/>
    <property type="project" value="InterPro"/>
</dbReference>
<evidence type="ECO:0000256" key="7">
    <source>
        <dbReference type="ARBA" id="ARBA00022833"/>
    </source>
</evidence>
<dbReference type="InterPro" id="IPR015886">
    <property type="entry name" value="H2TH_FPG"/>
</dbReference>
<sequence>MPEGPSIIILKEAVQPFLKKKITAVSGNTTIEKERMLNKKVVAFRSWGKQFFICFDGFSLRIHFLLFGSYLVNEEKEAKPRLRLDFKNGFINLYSCSIKFIEENLDDIYDEEVDVMSEKWNPDKAKSYLLAHPEMLVTDALLDQNVFSGSGNIIKNEVLFRTSIHPKNKIGDLPAKKLAEMIAETRNYAFDFLKWKKQFVLRKHWLAHTKQTCANCGGTITKEYLGKTKRRTFYCNNCQVNYSLDKV</sequence>
<dbReference type="InterPro" id="IPR012319">
    <property type="entry name" value="FPG_cat"/>
</dbReference>
<keyword evidence="9" id="KW-0234">DNA repair</keyword>
<dbReference type="GO" id="GO:0016829">
    <property type="term" value="F:lyase activity"/>
    <property type="evidence" value="ECO:0007669"/>
    <property type="project" value="UniProtKB-KW"/>
</dbReference>
<dbReference type="PROSITE" id="PS51066">
    <property type="entry name" value="ZF_FPG_2"/>
    <property type="match status" value="1"/>
</dbReference>
<evidence type="ECO:0000256" key="5">
    <source>
        <dbReference type="ARBA" id="ARBA00022771"/>
    </source>
</evidence>
<dbReference type="InterPro" id="IPR010979">
    <property type="entry name" value="Ribosomal_uS13-like_H2TH"/>
</dbReference>
<protein>
    <submittedName>
        <fullName evidence="16">Endonuclease</fullName>
    </submittedName>
</protein>
<dbReference type="SUPFAM" id="SSF81624">
    <property type="entry name" value="N-terminal domain of MutM-like DNA repair proteins"/>
    <property type="match status" value="1"/>
</dbReference>
<dbReference type="SMART" id="SM00898">
    <property type="entry name" value="Fapy_DNA_glyco"/>
    <property type="match status" value="1"/>
</dbReference>
<dbReference type="InterPro" id="IPR035937">
    <property type="entry name" value="FPG_N"/>
</dbReference>
<dbReference type="SUPFAM" id="SSF46946">
    <property type="entry name" value="S13-like H2TH domain"/>
    <property type="match status" value="1"/>
</dbReference>
<dbReference type="Gene3D" id="1.10.8.50">
    <property type="match status" value="1"/>
</dbReference>
<proteinExistence type="inferred from homology"/>
<keyword evidence="7" id="KW-0862">Zinc</keyword>
<dbReference type="PROSITE" id="PS51068">
    <property type="entry name" value="FPG_CAT"/>
    <property type="match status" value="1"/>
</dbReference>
<dbReference type="Pfam" id="PF01149">
    <property type="entry name" value="Fapy_DNA_glyco"/>
    <property type="match status" value="1"/>
</dbReference>
<evidence type="ECO:0000256" key="2">
    <source>
        <dbReference type="ARBA" id="ARBA00009409"/>
    </source>
</evidence>
<dbReference type="GO" id="GO:0003684">
    <property type="term" value="F:damaged DNA binding"/>
    <property type="evidence" value="ECO:0007669"/>
    <property type="project" value="InterPro"/>
</dbReference>
<dbReference type="Pfam" id="PF06831">
    <property type="entry name" value="H2TH"/>
    <property type="match status" value="1"/>
</dbReference>
<dbReference type="GO" id="GO:0008534">
    <property type="term" value="F:oxidized purine nucleobase lesion DNA N-glycosylase activity"/>
    <property type="evidence" value="ECO:0007669"/>
    <property type="project" value="UniProtKB-EC"/>
</dbReference>
<accession>A0AAE3LJ06</accession>
<dbReference type="PANTHER" id="PTHR22993:SF9">
    <property type="entry name" value="FORMAMIDOPYRIMIDINE-DNA GLYCOSYLASE"/>
    <property type="match status" value="1"/>
</dbReference>
<comment type="catalytic activity">
    <reaction evidence="1">
        <text>Hydrolysis of DNA containing ring-opened 7-methylguanine residues, releasing 2,6-diamino-4-hydroxy-5-(N-methyl)formamidopyrimidine.</text>
        <dbReference type="EC" id="3.2.2.23"/>
    </reaction>
</comment>
<keyword evidence="11" id="KW-0511">Multifunctional enzyme</keyword>
<keyword evidence="10" id="KW-0456">Lyase</keyword>
<keyword evidence="16" id="KW-0255">Endonuclease</keyword>
<dbReference type="GO" id="GO:0008270">
    <property type="term" value="F:zinc ion binding"/>
    <property type="evidence" value="ECO:0007669"/>
    <property type="project" value="UniProtKB-KW"/>
</dbReference>
<evidence type="ECO:0000256" key="11">
    <source>
        <dbReference type="ARBA" id="ARBA00023268"/>
    </source>
</evidence>
<reference evidence="16" key="1">
    <citation type="submission" date="2022-10" db="EMBL/GenBank/DDBJ databases">
        <authorList>
            <person name="Kim H.S."/>
            <person name="Kim J.-S."/>
            <person name="Suh M.K."/>
            <person name="Eom M.K."/>
            <person name="Lee J.-S."/>
        </authorList>
    </citation>
    <scope>NUCLEOTIDE SEQUENCE</scope>
    <source>
        <strain evidence="16">LIP-5</strain>
    </source>
</reference>
<evidence type="ECO:0000256" key="10">
    <source>
        <dbReference type="ARBA" id="ARBA00023239"/>
    </source>
</evidence>
<evidence type="ECO:0000256" key="12">
    <source>
        <dbReference type="ARBA" id="ARBA00023295"/>
    </source>
</evidence>
<feature type="domain" description="Formamidopyrimidine-DNA glycosylase catalytic" evidence="15">
    <location>
        <begin position="2"/>
        <end position="101"/>
    </location>
</feature>
<dbReference type="PANTHER" id="PTHR22993">
    <property type="entry name" value="FORMAMIDOPYRIMIDINE-DNA GLYCOSYLASE"/>
    <property type="match status" value="1"/>
</dbReference>
<evidence type="ECO:0000256" key="8">
    <source>
        <dbReference type="ARBA" id="ARBA00023125"/>
    </source>
</evidence>
<evidence type="ECO:0000256" key="6">
    <source>
        <dbReference type="ARBA" id="ARBA00022801"/>
    </source>
</evidence>